<feature type="region of interest" description="Disordered" evidence="1">
    <location>
        <begin position="111"/>
        <end position="130"/>
    </location>
</feature>
<evidence type="ECO:0000313" key="2">
    <source>
        <dbReference type="EMBL" id="ROT77105.1"/>
    </source>
</evidence>
<proteinExistence type="predicted"/>
<feature type="region of interest" description="Disordered" evidence="1">
    <location>
        <begin position="1"/>
        <end position="31"/>
    </location>
</feature>
<dbReference type="AlphaFoldDB" id="A0A3R7MA34"/>
<protein>
    <submittedName>
        <fullName evidence="2">Uncharacterized protein</fullName>
    </submittedName>
</protein>
<dbReference type="Proteomes" id="UP000283509">
    <property type="component" value="Unassembled WGS sequence"/>
</dbReference>
<sequence length="142" mass="15892">MNPMSLKTPESQMATDGTLRPPSSPSMHLRSLHSASHEKCVNSWPPEPAPSYEIQWRCHWRCQCRVRGGGKPCHSLEIVRLPAILISQKRPSIINSFPSSPETRSLIEAQEGATRHKRPTPPQTPSCKGQNGPLCLLLHWET</sequence>
<dbReference type="EMBL" id="QCYY01001567">
    <property type="protein sequence ID" value="ROT77105.1"/>
    <property type="molecule type" value="Genomic_DNA"/>
</dbReference>
<comment type="caution">
    <text evidence="2">The sequence shown here is derived from an EMBL/GenBank/DDBJ whole genome shotgun (WGS) entry which is preliminary data.</text>
</comment>
<organism evidence="2 3">
    <name type="scientific">Penaeus vannamei</name>
    <name type="common">Whiteleg shrimp</name>
    <name type="synonym">Litopenaeus vannamei</name>
    <dbReference type="NCBI Taxonomy" id="6689"/>
    <lineage>
        <taxon>Eukaryota</taxon>
        <taxon>Metazoa</taxon>
        <taxon>Ecdysozoa</taxon>
        <taxon>Arthropoda</taxon>
        <taxon>Crustacea</taxon>
        <taxon>Multicrustacea</taxon>
        <taxon>Malacostraca</taxon>
        <taxon>Eumalacostraca</taxon>
        <taxon>Eucarida</taxon>
        <taxon>Decapoda</taxon>
        <taxon>Dendrobranchiata</taxon>
        <taxon>Penaeoidea</taxon>
        <taxon>Penaeidae</taxon>
        <taxon>Penaeus</taxon>
    </lineage>
</organism>
<keyword evidence="3" id="KW-1185">Reference proteome</keyword>
<reference evidence="2 3" key="2">
    <citation type="submission" date="2019-01" db="EMBL/GenBank/DDBJ databases">
        <title>The decoding of complex shrimp genome reveals the adaptation for benthos swimmer, frequently molting mechanism and breeding impact on genome.</title>
        <authorList>
            <person name="Sun Y."/>
            <person name="Gao Y."/>
            <person name="Yu Y."/>
        </authorList>
    </citation>
    <scope>NUCLEOTIDE SEQUENCE [LARGE SCALE GENOMIC DNA]</scope>
    <source>
        <tissue evidence="2">Muscle</tissue>
    </source>
</reference>
<name>A0A3R7MA34_PENVA</name>
<gene>
    <name evidence="2" type="ORF">C7M84_004267</name>
</gene>
<evidence type="ECO:0000256" key="1">
    <source>
        <dbReference type="SAM" id="MobiDB-lite"/>
    </source>
</evidence>
<reference evidence="2 3" key="1">
    <citation type="submission" date="2018-04" db="EMBL/GenBank/DDBJ databases">
        <authorList>
            <person name="Zhang X."/>
            <person name="Yuan J."/>
            <person name="Li F."/>
            <person name="Xiang J."/>
        </authorList>
    </citation>
    <scope>NUCLEOTIDE SEQUENCE [LARGE SCALE GENOMIC DNA]</scope>
    <source>
        <tissue evidence="2">Muscle</tissue>
    </source>
</reference>
<accession>A0A3R7MA34</accession>
<evidence type="ECO:0000313" key="3">
    <source>
        <dbReference type="Proteomes" id="UP000283509"/>
    </source>
</evidence>